<dbReference type="GO" id="GO:0030488">
    <property type="term" value="P:tRNA methylation"/>
    <property type="evidence" value="ECO:0007669"/>
    <property type="project" value="TreeGrafter"/>
</dbReference>
<dbReference type="AlphaFoldDB" id="A0A172ZMA5"/>
<dbReference type="GO" id="GO:0016423">
    <property type="term" value="F:tRNA (guanine) methyltransferase activity"/>
    <property type="evidence" value="ECO:0007669"/>
    <property type="project" value="TreeGrafter"/>
</dbReference>
<keyword evidence="2" id="KW-0489">Methyltransferase</keyword>
<dbReference type="Gene3D" id="3.40.50.150">
    <property type="entry name" value="Vaccinia Virus protein VP39"/>
    <property type="match status" value="1"/>
</dbReference>
<keyword evidence="2" id="KW-0808">Transferase</keyword>
<evidence type="ECO:0000313" key="3">
    <source>
        <dbReference type="Proteomes" id="UP000078148"/>
    </source>
</evidence>
<reference evidence="3" key="1">
    <citation type="submission" date="2015-10" db="EMBL/GenBank/DDBJ databases">
        <title>Genome of Paenibacillus bovis sp. nov.</title>
        <authorList>
            <person name="Wu Z."/>
            <person name="Gao C."/>
            <person name="Liu Z."/>
            <person name="Zheng H."/>
        </authorList>
    </citation>
    <scope>NUCLEOTIDE SEQUENCE [LARGE SCALE GENOMIC DNA]</scope>
    <source>
        <strain evidence="3">BD3526</strain>
    </source>
</reference>
<dbReference type="PANTHER" id="PTHR14911">
    <property type="entry name" value="THUMP DOMAIN-CONTAINING"/>
    <property type="match status" value="1"/>
</dbReference>
<sequence>MLSNPHFTDDSSFGKEPSGYIYIYACHEDEQELCSLELRCLLNQEPESLYLESRIAIPPERSPFIHYRLDIQCEAASLEQLEQMVVQLDTNAQTFKLICLDAAQTFTYEEKRQLERRIGMHIVGKAQMKQPQQVFGMAYAGGRWVAGRCYSSEPVWLHHNNKPRHYSTALSTRVARAAVNIAVPDPSASLIDPCCGIGTVVIEALSMGITVTGYDLNPLAVQGARENLTFYEMPDRVKLADMRELEGHYDALILDLPYNLCSVLNEQERLDMLLSAARLAGRVLIISTEAIDASIRSAGMQIHEVCHIRKSHFTRYLWLCESVG</sequence>
<dbReference type="SUPFAM" id="SSF53335">
    <property type="entry name" value="S-adenosyl-L-methionine-dependent methyltransferases"/>
    <property type="match status" value="1"/>
</dbReference>
<accession>A0A172ZMA5</accession>
<dbReference type="STRING" id="1616788.AR543_12620"/>
<name>A0A172ZMA5_9BACL</name>
<reference evidence="2 3" key="2">
    <citation type="journal article" date="2016" name="Int. J. Syst. Evol. Microbiol.">
        <title>Paenibacillus bovis sp. nov., isolated from raw yak (Bos grunniens) milk.</title>
        <authorList>
            <person name="Gao C."/>
            <person name="Han J."/>
            <person name="Liu Z."/>
            <person name="Xu X."/>
            <person name="Hang F."/>
            <person name="Wu Z."/>
        </authorList>
    </citation>
    <scope>NUCLEOTIDE SEQUENCE [LARGE SCALE GENOMIC DNA]</scope>
    <source>
        <strain evidence="2 3">BD3526</strain>
    </source>
</reference>
<dbReference type="CDD" id="cd02440">
    <property type="entry name" value="AdoMet_MTases"/>
    <property type="match status" value="1"/>
</dbReference>
<evidence type="ECO:0000313" key="2">
    <source>
        <dbReference type="EMBL" id="ANF98784.1"/>
    </source>
</evidence>
<dbReference type="PANTHER" id="PTHR14911:SF13">
    <property type="entry name" value="TRNA (GUANINE(6)-N2)-METHYLTRANSFERASE THUMP3"/>
    <property type="match status" value="1"/>
</dbReference>
<evidence type="ECO:0000259" key="1">
    <source>
        <dbReference type="Pfam" id="PF01170"/>
    </source>
</evidence>
<dbReference type="InterPro" id="IPR000241">
    <property type="entry name" value="RlmKL-like_Mtase"/>
</dbReference>
<dbReference type="Proteomes" id="UP000078148">
    <property type="component" value="Chromosome"/>
</dbReference>
<keyword evidence="3" id="KW-1185">Reference proteome</keyword>
<dbReference type="Pfam" id="PF01170">
    <property type="entry name" value="UPF0020"/>
    <property type="match status" value="1"/>
</dbReference>
<gene>
    <name evidence="2" type="ORF">AR543_12620</name>
</gene>
<protein>
    <submittedName>
        <fullName evidence="2">RNA methyltransferase</fullName>
    </submittedName>
</protein>
<feature type="domain" description="Ribosomal RNA large subunit methyltransferase K/L-like methyltransferase" evidence="1">
    <location>
        <begin position="162"/>
        <end position="259"/>
    </location>
</feature>
<proteinExistence type="predicted"/>
<dbReference type="InterPro" id="IPR029063">
    <property type="entry name" value="SAM-dependent_MTases_sf"/>
</dbReference>
<dbReference type="EMBL" id="CP013023">
    <property type="protein sequence ID" value="ANF98784.1"/>
    <property type="molecule type" value="Genomic_DNA"/>
</dbReference>
<organism evidence="2 3">
    <name type="scientific">Paenibacillus bovis</name>
    <dbReference type="NCBI Taxonomy" id="1616788"/>
    <lineage>
        <taxon>Bacteria</taxon>
        <taxon>Bacillati</taxon>
        <taxon>Bacillota</taxon>
        <taxon>Bacilli</taxon>
        <taxon>Bacillales</taxon>
        <taxon>Paenibacillaceae</taxon>
        <taxon>Paenibacillus</taxon>
    </lineage>
</organism>
<dbReference type="KEGG" id="pbv:AR543_12620"/>